<sequence>GPGRRGRSGRGTPAGRLRLQPQGARQRADLSGGPRAGPGPAPVLVRRRLPVLAGRAAGWLGAAVGRPLRAAPRGPQGDPGNDPGRPRCLVGRGAPRGAPRLDAGPRRSRAL</sequence>
<feature type="region of interest" description="Disordered" evidence="1">
    <location>
        <begin position="1"/>
        <end position="42"/>
    </location>
</feature>
<dbReference type="AlphaFoldDB" id="A0A6J4UDK6"/>
<reference evidence="2" key="1">
    <citation type="submission" date="2020-02" db="EMBL/GenBank/DDBJ databases">
        <authorList>
            <person name="Meier V. D."/>
        </authorList>
    </citation>
    <scope>NUCLEOTIDE SEQUENCE</scope>
    <source>
        <strain evidence="2">AVDCRST_MAG59</strain>
    </source>
</reference>
<protein>
    <submittedName>
        <fullName evidence="2">Uncharacterized protein</fullName>
    </submittedName>
</protein>
<name>A0A6J4UDK6_9BACT</name>
<feature type="region of interest" description="Disordered" evidence="1">
    <location>
        <begin position="61"/>
        <end position="111"/>
    </location>
</feature>
<proteinExistence type="predicted"/>
<evidence type="ECO:0000256" key="1">
    <source>
        <dbReference type="SAM" id="MobiDB-lite"/>
    </source>
</evidence>
<feature type="non-terminal residue" evidence="2">
    <location>
        <position position="111"/>
    </location>
</feature>
<dbReference type="EMBL" id="CADCWF010000090">
    <property type="protein sequence ID" value="CAA9547775.1"/>
    <property type="molecule type" value="Genomic_DNA"/>
</dbReference>
<evidence type="ECO:0000313" key="2">
    <source>
        <dbReference type="EMBL" id="CAA9547775.1"/>
    </source>
</evidence>
<gene>
    <name evidence="2" type="ORF">AVDCRST_MAG59-1431</name>
</gene>
<organism evidence="2">
    <name type="scientific">uncultured Thermomicrobiales bacterium</name>
    <dbReference type="NCBI Taxonomy" id="1645740"/>
    <lineage>
        <taxon>Bacteria</taxon>
        <taxon>Pseudomonadati</taxon>
        <taxon>Thermomicrobiota</taxon>
        <taxon>Thermomicrobia</taxon>
        <taxon>Thermomicrobiales</taxon>
        <taxon>environmental samples</taxon>
    </lineage>
</organism>
<accession>A0A6J4UDK6</accession>
<feature type="non-terminal residue" evidence="2">
    <location>
        <position position="1"/>
    </location>
</feature>